<accession>A0A095B4Q7</accession>
<keyword evidence="1" id="KW-1133">Transmembrane helix</keyword>
<feature type="non-terminal residue" evidence="2">
    <location>
        <position position="1"/>
    </location>
</feature>
<evidence type="ECO:0008006" key="3">
    <source>
        <dbReference type="Google" id="ProtNLM"/>
    </source>
</evidence>
<feature type="non-terminal residue" evidence="2">
    <location>
        <position position="331"/>
    </location>
</feature>
<evidence type="ECO:0000313" key="2">
    <source>
        <dbReference type="EMBL" id="KGB42181.1"/>
    </source>
</evidence>
<gene>
    <name evidence="2" type="ORF">MS3_10799</name>
</gene>
<reference evidence="2" key="1">
    <citation type="journal article" date="2012" name="Nat. Genet.">
        <title>Whole-genome sequence of Schistosoma haematobium.</title>
        <authorList>
            <person name="Young N.D."/>
            <person name="Jex A.R."/>
            <person name="Li B."/>
            <person name="Liu S."/>
            <person name="Yang L."/>
            <person name="Xiong Z."/>
            <person name="Li Y."/>
            <person name="Cantacessi C."/>
            <person name="Hall R.S."/>
            <person name="Xu X."/>
            <person name="Chen F."/>
            <person name="Wu X."/>
            <person name="Zerlotini A."/>
            <person name="Oliveira G."/>
            <person name="Hofmann A."/>
            <person name="Zhang G."/>
            <person name="Fang X."/>
            <person name="Kang Y."/>
            <person name="Campbell B.E."/>
            <person name="Loukas A."/>
            <person name="Ranganathan S."/>
            <person name="Rollinson D."/>
            <person name="Rinaldi G."/>
            <person name="Brindley P.J."/>
            <person name="Yang H."/>
            <person name="Wang J."/>
            <person name="Wang J."/>
            <person name="Gasser R.B."/>
        </authorList>
    </citation>
    <scope>NUCLEOTIDE SEQUENCE [LARGE SCALE GENOMIC DNA]</scope>
</reference>
<keyword evidence="1" id="KW-0812">Transmembrane</keyword>
<dbReference type="AlphaFoldDB" id="A0A095B4Q7"/>
<name>A0A095B4Q7_SCHHA</name>
<evidence type="ECO:0000256" key="1">
    <source>
        <dbReference type="SAM" id="Phobius"/>
    </source>
</evidence>
<dbReference type="EMBL" id="KL252555">
    <property type="protein sequence ID" value="KGB42181.1"/>
    <property type="molecule type" value="Genomic_DNA"/>
</dbReference>
<feature type="transmembrane region" description="Helical" evidence="1">
    <location>
        <begin position="303"/>
        <end position="327"/>
    </location>
</feature>
<protein>
    <recommendedName>
        <fullName evidence="3">Egg protein CP391S-like protein</fullName>
    </recommendedName>
</protein>
<sequence>FRYTFSFGQLIAIYSIMVFTSEFFDCHELCEKSEFLKIGKVIFQSDTYKYVSHQSSSNSNIQSHYDHYSQLIRRNQTFPNISGNFEKLVTDGRIFKNFPFTFYGDDLDKLNLDSDGKIYLISQEGDAGGGVIYNDINGNSEIISEILVGEEYFAVRRSCSTNIDNKNDTIKIMHLIQSNGKISFYYENIPKGLNSYIFGSGFYYDVRCGEDFVSSGIRVPVDWIQSGTLVEYEVLGDCPNYNSTEACLGGTTSNTTCIWCGKANTCITTNDKDVHFFEVDGCQMKNITTDTTEDIEKRKSLPYMYIVVPVVISFLILCIGCGIWLWFYRRR</sequence>
<keyword evidence="1" id="KW-0472">Membrane</keyword>
<proteinExistence type="predicted"/>
<organism evidence="2">
    <name type="scientific">Schistosoma haematobium</name>
    <name type="common">Blood fluke</name>
    <dbReference type="NCBI Taxonomy" id="6185"/>
    <lineage>
        <taxon>Eukaryota</taxon>
        <taxon>Metazoa</taxon>
        <taxon>Spiralia</taxon>
        <taxon>Lophotrochozoa</taxon>
        <taxon>Platyhelminthes</taxon>
        <taxon>Trematoda</taxon>
        <taxon>Digenea</taxon>
        <taxon>Strigeidida</taxon>
        <taxon>Schistosomatoidea</taxon>
        <taxon>Schistosomatidae</taxon>
        <taxon>Schistosoma</taxon>
    </lineage>
</organism>